<comment type="caution">
    <text evidence="1">The sequence shown here is derived from an EMBL/GenBank/DDBJ whole genome shotgun (WGS) entry which is preliminary data.</text>
</comment>
<protein>
    <submittedName>
        <fullName evidence="1">Uncharacterized protein</fullName>
    </submittedName>
</protein>
<evidence type="ECO:0000313" key="2">
    <source>
        <dbReference type="Proteomes" id="UP000828251"/>
    </source>
</evidence>
<sequence length="76" mass="8436">MNKLANSILKFVVIWRNPFSFSSVTDRMIKKAAEIFAVAANEIKTNVPNSIPIQWRKLKPGFVKINTDGSAFGNPG</sequence>
<keyword evidence="2" id="KW-1185">Reference proteome</keyword>
<accession>A0A9D3UI62</accession>
<dbReference type="Proteomes" id="UP000828251">
    <property type="component" value="Unassembled WGS sequence"/>
</dbReference>
<evidence type="ECO:0000313" key="1">
    <source>
        <dbReference type="EMBL" id="KAH1040073.1"/>
    </source>
</evidence>
<dbReference type="AlphaFoldDB" id="A0A9D3UI62"/>
<name>A0A9D3UI62_9ROSI</name>
<reference evidence="1 2" key="1">
    <citation type="journal article" date="2021" name="Plant Biotechnol. J.">
        <title>Multi-omics assisted identification of the key and species-specific regulatory components of drought-tolerant mechanisms in Gossypium stocksii.</title>
        <authorList>
            <person name="Yu D."/>
            <person name="Ke L."/>
            <person name="Zhang D."/>
            <person name="Wu Y."/>
            <person name="Sun Y."/>
            <person name="Mei J."/>
            <person name="Sun J."/>
            <person name="Sun Y."/>
        </authorList>
    </citation>
    <scope>NUCLEOTIDE SEQUENCE [LARGE SCALE GENOMIC DNA]</scope>
    <source>
        <strain evidence="2">cv. E1</strain>
        <tissue evidence="1">Leaf</tissue>
    </source>
</reference>
<dbReference type="EMBL" id="JAIQCV010000012">
    <property type="protein sequence ID" value="KAH1040073.1"/>
    <property type="molecule type" value="Genomic_DNA"/>
</dbReference>
<gene>
    <name evidence="1" type="ORF">J1N35_041816</name>
</gene>
<organism evidence="1 2">
    <name type="scientific">Gossypium stocksii</name>
    <dbReference type="NCBI Taxonomy" id="47602"/>
    <lineage>
        <taxon>Eukaryota</taxon>
        <taxon>Viridiplantae</taxon>
        <taxon>Streptophyta</taxon>
        <taxon>Embryophyta</taxon>
        <taxon>Tracheophyta</taxon>
        <taxon>Spermatophyta</taxon>
        <taxon>Magnoliopsida</taxon>
        <taxon>eudicotyledons</taxon>
        <taxon>Gunneridae</taxon>
        <taxon>Pentapetalae</taxon>
        <taxon>rosids</taxon>
        <taxon>malvids</taxon>
        <taxon>Malvales</taxon>
        <taxon>Malvaceae</taxon>
        <taxon>Malvoideae</taxon>
        <taxon>Gossypium</taxon>
    </lineage>
</organism>
<proteinExistence type="predicted"/>